<name>A0A7W9BQ01_9SPHN</name>
<dbReference type="GO" id="GO:0016853">
    <property type="term" value="F:isomerase activity"/>
    <property type="evidence" value="ECO:0007669"/>
    <property type="project" value="UniProtKB-KW"/>
</dbReference>
<evidence type="ECO:0000256" key="2">
    <source>
        <dbReference type="ARBA" id="ARBA00022748"/>
    </source>
</evidence>
<feature type="region of interest" description="Disordered" evidence="5">
    <location>
        <begin position="37"/>
        <end position="72"/>
    </location>
</feature>
<dbReference type="AlphaFoldDB" id="A0A7W9BQ01"/>
<comment type="caution">
    <text evidence="7">The sequence shown here is derived from an EMBL/GenBank/DDBJ whole genome shotgun (WGS) entry which is preliminary data.</text>
</comment>
<evidence type="ECO:0000256" key="1">
    <source>
        <dbReference type="ARBA" id="ARBA00004196"/>
    </source>
</evidence>
<dbReference type="GO" id="GO:0030313">
    <property type="term" value="C:cell envelope"/>
    <property type="evidence" value="ECO:0007669"/>
    <property type="project" value="UniProtKB-SubCell"/>
</dbReference>
<dbReference type="CDD" id="cd02966">
    <property type="entry name" value="TlpA_like_family"/>
    <property type="match status" value="1"/>
</dbReference>
<dbReference type="GO" id="GO:0017004">
    <property type="term" value="P:cytochrome complex assembly"/>
    <property type="evidence" value="ECO:0007669"/>
    <property type="project" value="UniProtKB-KW"/>
</dbReference>
<dbReference type="InterPro" id="IPR017937">
    <property type="entry name" value="Thioredoxin_CS"/>
</dbReference>
<evidence type="ECO:0000256" key="5">
    <source>
        <dbReference type="SAM" id="MobiDB-lite"/>
    </source>
</evidence>
<dbReference type="Proteomes" id="UP000546701">
    <property type="component" value="Unassembled WGS sequence"/>
</dbReference>
<dbReference type="InterPro" id="IPR013740">
    <property type="entry name" value="Redoxin"/>
</dbReference>
<evidence type="ECO:0000259" key="6">
    <source>
        <dbReference type="PROSITE" id="PS51352"/>
    </source>
</evidence>
<keyword evidence="2" id="KW-0201">Cytochrome c-type biogenesis</keyword>
<accession>A0A7W9BQ01</accession>
<feature type="domain" description="Thioredoxin" evidence="6">
    <location>
        <begin position="59"/>
        <end position="200"/>
    </location>
</feature>
<sequence>MRPLIVLLLALAVAGCDRGKPETPQPAANTLATADPSNATAAAGDGSPVSSGTSKLDTSHAGEKMPAIPFTGPDGAPATLTANLGKPLMVNLWATWCAPCLAEMPTLDALATREKDRLHLMVVSQDLAGKRAVDPYFASHKFTALQPYLDKQNVLMEAVKADTLPVTILYGADGKERWRVVGGMDWTGADAKSIIDKALS</sequence>
<dbReference type="SUPFAM" id="SSF52833">
    <property type="entry name" value="Thioredoxin-like"/>
    <property type="match status" value="1"/>
</dbReference>
<dbReference type="Pfam" id="PF08534">
    <property type="entry name" value="Redoxin"/>
    <property type="match status" value="1"/>
</dbReference>
<dbReference type="RefSeq" id="WP_229673708.1">
    <property type="nucleotide sequence ID" value="NZ_BMJP01000001.1"/>
</dbReference>
<gene>
    <name evidence="7" type="ORF">FHS99_000433</name>
</gene>
<evidence type="ECO:0000313" key="7">
    <source>
        <dbReference type="EMBL" id="MBB5727977.1"/>
    </source>
</evidence>
<proteinExistence type="predicted"/>
<dbReference type="GO" id="GO:0015036">
    <property type="term" value="F:disulfide oxidoreductase activity"/>
    <property type="evidence" value="ECO:0007669"/>
    <property type="project" value="UniProtKB-ARBA"/>
</dbReference>
<dbReference type="Gene3D" id="3.40.30.10">
    <property type="entry name" value="Glutaredoxin"/>
    <property type="match status" value="1"/>
</dbReference>
<keyword evidence="4" id="KW-0676">Redox-active center</keyword>
<keyword evidence="8" id="KW-1185">Reference proteome</keyword>
<evidence type="ECO:0000313" key="8">
    <source>
        <dbReference type="Proteomes" id="UP000546701"/>
    </source>
</evidence>
<dbReference type="EMBL" id="JACIJR010000001">
    <property type="protein sequence ID" value="MBB5727977.1"/>
    <property type="molecule type" value="Genomic_DNA"/>
</dbReference>
<keyword evidence="3" id="KW-1015">Disulfide bond</keyword>
<evidence type="ECO:0000256" key="3">
    <source>
        <dbReference type="ARBA" id="ARBA00023157"/>
    </source>
</evidence>
<keyword evidence="7" id="KW-0413">Isomerase</keyword>
<evidence type="ECO:0000256" key="4">
    <source>
        <dbReference type="ARBA" id="ARBA00023284"/>
    </source>
</evidence>
<dbReference type="PROSITE" id="PS00194">
    <property type="entry name" value="THIOREDOXIN_1"/>
    <property type="match status" value="1"/>
</dbReference>
<dbReference type="InterPro" id="IPR013766">
    <property type="entry name" value="Thioredoxin_domain"/>
</dbReference>
<dbReference type="InterPro" id="IPR036249">
    <property type="entry name" value="Thioredoxin-like_sf"/>
</dbReference>
<dbReference type="PROSITE" id="PS51257">
    <property type="entry name" value="PROKAR_LIPOPROTEIN"/>
    <property type="match status" value="1"/>
</dbReference>
<dbReference type="PROSITE" id="PS51352">
    <property type="entry name" value="THIOREDOXIN_2"/>
    <property type="match status" value="1"/>
</dbReference>
<comment type="subcellular location">
    <subcellularLocation>
        <location evidence="1">Cell envelope</location>
    </subcellularLocation>
</comment>
<reference evidence="7 8" key="1">
    <citation type="submission" date="2020-08" db="EMBL/GenBank/DDBJ databases">
        <title>Genomic Encyclopedia of Type Strains, Phase IV (KMG-IV): sequencing the most valuable type-strain genomes for metagenomic binning, comparative biology and taxonomic classification.</title>
        <authorList>
            <person name="Goeker M."/>
        </authorList>
    </citation>
    <scope>NUCLEOTIDE SEQUENCE [LARGE SCALE GENOMIC DNA]</scope>
    <source>
        <strain evidence="7 8">DSM 103336</strain>
    </source>
</reference>
<organism evidence="7 8">
    <name type="scientific">Sphingomonas prati</name>
    <dbReference type="NCBI Taxonomy" id="1843237"/>
    <lineage>
        <taxon>Bacteria</taxon>
        <taxon>Pseudomonadati</taxon>
        <taxon>Pseudomonadota</taxon>
        <taxon>Alphaproteobacteria</taxon>
        <taxon>Sphingomonadales</taxon>
        <taxon>Sphingomonadaceae</taxon>
        <taxon>Sphingomonas</taxon>
    </lineage>
</organism>
<dbReference type="PANTHER" id="PTHR42852">
    <property type="entry name" value="THIOL:DISULFIDE INTERCHANGE PROTEIN DSBE"/>
    <property type="match status" value="1"/>
</dbReference>
<protein>
    <submittedName>
        <fullName evidence="7">Thiol-disulfide isomerase/thioredoxin</fullName>
    </submittedName>
</protein>
<dbReference type="InterPro" id="IPR050553">
    <property type="entry name" value="Thioredoxin_ResA/DsbE_sf"/>
</dbReference>
<dbReference type="PANTHER" id="PTHR42852:SF6">
    <property type="entry name" value="THIOL:DISULFIDE INTERCHANGE PROTEIN DSBE"/>
    <property type="match status" value="1"/>
</dbReference>